<organism evidence="4 5">
    <name type="scientific">Moryella indoligenes</name>
    <dbReference type="NCBI Taxonomy" id="371674"/>
    <lineage>
        <taxon>Bacteria</taxon>
        <taxon>Bacillati</taxon>
        <taxon>Bacillota</taxon>
        <taxon>Clostridia</taxon>
        <taxon>Lachnospirales</taxon>
        <taxon>Lachnospiraceae</taxon>
        <taxon>Moryella</taxon>
    </lineage>
</organism>
<name>A0AAE3VB39_9FIRM</name>
<dbReference type="RefSeq" id="WP_106612801.1">
    <property type="nucleotide sequence ID" value="NZ_JAUSTO010000011.1"/>
</dbReference>
<keyword evidence="5" id="KW-1185">Reference proteome</keyword>
<dbReference type="GO" id="GO:0003677">
    <property type="term" value="F:DNA binding"/>
    <property type="evidence" value="ECO:0007669"/>
    <property type="project" value="UniProtKB-KW"/>
</dbReference>
<dbReference type="SUPFAM" id="SSF53146">
    <property type="entry name" value="Nitrogenase accessory factor-like"/>
    <property type="match status" value="1"/>
</dbReference>
<reference evidence="4" key="1">
    <citation type="submission" date="2023-07" db="EMBL/GenBank/DDBJ databases">
        <title>Genomic Encyclopedia of Type Strains, Phase IV (KMG-IV): sequencing the most valuable type-strain genomes for metagenomic binning, comparative biology and taxonomic classification.</title>
        <authorList>
            <person name="Goeker M."/>
        </authorList>
    </citation>
    <scope>NUCLEOTIDE SEQUENCE</scope>
    <source>
        <strain evidence="4">DSM 19659</strain>
    </source>
</reference>
<evidence type="ECO:0000256" key="1">
    <source>
        <dbReference type="ARBA" id="ARBA00009350"/>
    </source>
</evidence>
<dbReference type="PANTHER" id="PTHR37478">
    <property type="match status" value="1"/>
</dbReference>
<dbReference type="Pfam" id="PF02001">
    <property type="entry name" value="DUF134"/>
    <property type="match status" value="1"/>
</dbReference>
<dbReference type="AlphaFoldDB" id="A0AAE3VB39"/>
<dbReference type="PANTHER" id="PTHR37478:SF2">
    <property type="entry name" value="UPF0251 PROTEIN TK0562"/>
    <property type="match status" value="1"/>
</dbReference>
<dbReference type="Gene3D" id="3.30.420.130">
    <property type="entry name" value="Dinitrogenase iron-molybdenum cofactor biosynthesis domain"/>
    <property type="match status" value="1"/>
</dbReference>
<dbReference type="InterPro" id="IPR002852">
    <property type="entry name" value="UPF0251"/>
</dbReference>
<evidence type="ECO:0000313" key="5">
    <source>
        <dbReference type="Proteomes" id="UP001241537"/>
    </source>
</evidence>
<evidence type="ECO:0000259" key="3">
    <source>
        <dbReference type="Pfam" id="PF02579"/>
    </source>
</evidence>
<comment type="caution">
    <text evidence="4">The sequence shown here is derived from an EMBL/GenBank/DDBJ whole genome shotgun (WGS) entry which is preliminary data.</text>
</comment>
<dbReference type="CDD" id="cd00851">
    <property type="entry name" value="MTH1175"/>
    <property type="match status" value="1"/>
</dbReference>
<dbReference type="InterPro" id="IPR003731">
    <property type="entry name" value="Di-Nase_FeMo-co_biosynth"/>
</dbReference>
<protein>
    <submittedName>
        <fullName evidence="4">DNA-binding protein (UPF0251 family)/putative Fe-Mo cluster-binding NifX family protein</fullName>
    </submittedName>
</protein>
<feature type="domain" description="Dinitrogenase iron-molybdenum cofactor biosynthesis" evidence="3">
    <location>
        <begin position="122"/>
        <end position="209"/>
    </location>
</feature>
<feature type="region of interest" description="Disordered" evidence="2">
    <location>
        <begin position="227"/>
        <end position="248"/>
    </location>
</feature>
<dbReference type="Gene3D" id="1.10.10.10">
    <property type="entry name" value="Winged helix-like DNA-binding domain superfamily/Winged helix DNA-binding domain"/>
    <property type="match status" value="1"/>
</dbReference>
<dbReference type="InterPro" id="IPR033913">
    <property type="entry name" value="MTH1175_dom"/>
</dbReference>
<evidence type="ECO:0000313" key="4">
    <source>
        <dbReference type="EMBL" id="MDQ0153051.1"/>
    </source>
</evidence>
<evidence type="ECO:0000256" key="2">
    <source>
        <dbReference type="SAM" id="MobiDB-lite"/>
    </source>
</evidence>
<sequence length="248" mass="26433">MARPRKCRKICCYPDYWSFGPVGEGGQLPPVVMSLDEYEVLRLLDYCGLTQEECARAMEVARTTVTGVYDSARKKMVTMLVEGRALRISGGNISLKLCEKLRPAELPEKGSDAMRIAVCYENGEIFQHFGRTEQFKLYDIENGAVQSARVVGTEGAGHGALAGFLKAVEADALICGGIGGGARMALSEAGIQLYPGVSGDADAAAAALAKGELKFDPATECFHHGEHHGEGHSCGHHGEGHGCGHHEG</sequence>
<gene>
    <name evidence="4" type="ORF">J2S20_001758</name>
</gene>
<comment type="similarity">
    <text evidence="1">Belongs to the UPF0251 family.</text>
</comment>
<keyword evidence="4" id="KW-0238">DNA-binding</keyword>
<accession>A0AAE3VB39</accession>
<dbReference type="InterPro" id="IPR036388">
    <property type="entry name" value="WH-like_DNA-bd_sf"/>
</dbReference>
<dbReference type="Pfam" id="PF02579">
    <property type="entry name" value="Nitro_FeMo-Co"/>
    <property type="match status" value="1"/>
</dbReference>
<proteinExistence type="inferred from homology"/>
<dbReference type="Proteomes" id="UP001241537">
    <property type="component" value="Unassembled WGS sequence"/>
</dbReference>
<dbReference type="InterPro" id="IPR036105">
    <property type="entry name" value="DiNase_FeMo-co_biosyn_sf"/>
</dbReference>
<dbReference type="EMBL" id="JAUSTO010000011">
    <property type="protein sequence ID" value="MDQ0153051.1"/>
    <property type="molecule type" value="Genomic_DNA"/>
</dbReference>